<proteinExistence type="predicted"/>
<dbReference type="AlphaFoldDB" id="A0A4Y2CJ30"/>
<organism evidence="1 2">
    <name type="scientific">Araneus ventricosus</name>
    <name type="common">Orbweaver spider</name>
    <name type="synonym">Epeira ventricosa</name>
    <dbReference type="NCBI Taxonomy" id="182803"/>
    <lineage>
        <taxon>Eukaryota</taxon>
        <taxon>Metazoa</taxon>
        <taxon>Ecdysozoa</taxon>
        <taxon>Arthropoda</taxon>
        <taxon>Chelicerata</taxon>
        <taxon>Arachnida</taxon>
        <taxon>Araneae</taxon>
        <taxon>Araneomorphae</taxon>
        <taxon>Entelegynae</taxon>
        <taxon>Araneoidea</taxon>
        <taxon>Araneidae</taxon>
        <taxon>Araneus</taxon>
    </lineage>
</organism>
<protein>
    <submittedName>
        <fullName evidence="1">Uncharacterized protein</fullName>
    </submittedName>
</protein>
<evidence type="ECO:0000313" key="2">
    <source>
        <dbReference type="Proteomes" id="UP000499080"/>
    </source>
</evidence>
<sequence>MLQNAGYNSAPGGNQSIQAVTTPCGDLSTDQALNTSFISLMKSLEFCQGCGIEEDYKELMPYIVCEGAGRECMLRHCDKCPSKDNLVQFLQSKFEDYDEEDVIEYLQSVGFDFS</sequence>
<accession>A0A4Y2CJ30</accession>
<dbReference type="Proteomes" id="UP000499080">
    <property type="component" value="Unassembled WGS sequence"/>
</dbReference>
<keyword evidence="2" id="KW-1185">Reference proteome</keyword>
<comment type="caution">
    <text evidence="1">The sequence shown here is derived from an EMBL/GenBank/DDBJ whole genome shotgun (WGS) entry which is preliminary data.</text>
</comment>
<gene>
    <name evidence="1" type="ORF">AVEN_35614_1</name>
</gene>
<reference evidence="1 2" key="1">
    <citation type="journal article" date="2019" name="Sci. Rep.">
        <title>Orb-weaving spider Araneus ventricosus genome elucidates the spidroin gene catalogue.</title>
        <authorList>
            <person name="Kono N."/>
            <person name="Nakamura H."/>
            <person name="Ohtoshi R."/>
            <person name="Moran D.A.P."/>
            <person name="Shinohara A."/>
            <person name="Yoshida Y."/>
            <person name="Fujiwara M."/>
            <person name="Mori M."/>
            <person name="Tomita M."/>
            <person name="Arakawa K."/>
        </authorList>
    </citation>
    <scope>NUCLEOTIDE SEQUENCE [LARGE SCALE GENOMIC DNA]</scope>
</reference>
<evidence type="ECO:0000313" key="1">
    <source>
        <dbReference type="EMBL" id="GBM04451.1"/>
    </source>
</evidence>
<dbReference type="EMBL" id="BGPR01000202">
    <property type="protein sequence ID" value="GBM04451.1"/>
    <property type="molecule type" value="Genomic_DNA"/>
</dbReference>
<name>A0A4Y2CJ30_ARAVE</name>